<evidence type="ECO:0000256" key="3">
    <source>
        <dbReference type="ARBA" id="ARBA00022692"/>
    </source>
</evidence>
<dbReference type="Pfam" id="PF02687">
    <property type="entry name" value="FtsX"/>
    <property type="match status" value="1"/>
</dbReference>
<dbReference type="RefSeq" id="WP_156683460.1">
    <property type="nucleotide sequence ID" value="NZ_CABWIB010000001.1"/>
</dbReference>
<evidence type="ECO:0000256" key="4">
    <source>
        <dbReference type="ARBA" id="ARBA00022989"/>
    </source>
</evidence>
<dbReference type="Proteomes" id="UP000419017">
    <property type="component" value="Unassembled WGS sequence"/>
</dbReference>
<evidence type="ECO:0000256" key="5">
    <source>
        <dbReference type="ARBA" id="ARBA00023136"/>
    </source>
</evidence>
<feature type="transmembrane region" description="Helical" evidence="7">
    <location>
        <begin position="324"/>
        <end position="353"/>
    </location>
</feature>
<evidence type="ECO:0000259" key="9">
    <source>
        <dbReference type="Pfam" id="PF12704"/>
    </source>
</evidence>
<evidence type="ECO:0000256" key="1">
    <source>
        <dbReference type="ARBA" id="ARBA00004651"/>
    </source>
</evidence>
<evidence type="ECO:0000313" key="10">
    <source>
        <dbReference type="EMBL" id="VWL85466.1"/>
    </source>
</evidence>
<accession>A0A6I8M9H9</accession>
<dbReference type="PANTHER" id="PTHR30572:SF4">
    <property type="entry name" value="ABC TRANSPORTER PERMEASE YTRF"/>
    <property type="match status" value="1"/>
</dbReference>
<keyword evidence="11" id="KW-1185">Reference proteome</keyword>
<proteinExistence type="inferred from homology"/>
<keyword evidence="4 7" id="KW-1133">Transmembrane helix</keyword>
<dbReference type="PANTHER" id="PTHR30572">
    <property type="entry name" value="MEMBRANE COMPONENT OF TRANSPORTER-RELATED"/>
    <property type="match status" value="1"/>
</dbReference>
<feature type="transmembrane region" description="Helical" evidence="7">
    <location>
        <begin position="21"/>
        <end position="41"/>
    </location>
</feature>
<feature type="transmembrane region" description="Helical" evidence="7">
    <location>
        <begin position="365"/>
        <end position="387"/>
    </location>
</feature>
<feature type="transmembrane region" description="Helical" evidence="7">
    <location>
        <begin position="278"/>
        <end position="303"/>
    </location>
</feature>
<reference evidence="10 11" key="1">
    <citation type="submission" date="2019-10" db="EMBL/GenBank/DDBJ databases">
        <authorList>
            <person name="Blom J."/>
        </authorList>
    </citation>
    <scope>NUCLEOTIDE SEQUENCE [LARGE SCALE GENOMIC DNA]</scope>
    <source>
        <strain evidence="10 11">ES3154-GLU</strain>
    </source>
</reference>
<dbReference type="InterPro" id="IPR025857">
    <property type="entry name" value="MacB_PCD"/>
</dbReference>
<comment type="subcellular location">
    <subcellularLocation>
        <location evidence="1">Cell membrane</location>
        <topology evidence="1">Multi-pass membrane protein</topology>
    </subcellularLocation>
</comment>
<organism evidence="10 11">
    <name type="scientific">Oceanivirga miroungae</name>
    <dbReference type="NCBI Taxonomy" id="1130046"/>
    <lineage>
        <taxon>Bacteria</taxon>
        <taxon>Fusobacteriati</taxon>
        <taxon>Fusobacteriota</taxon>
        <taxon>Fusobacteriia</taxon>
        <taxon>Fusobacteriales</taxon>
        <taxon>Leptotrichiaceae</taxon>
        <taxon>Oceanivirga</taxon>
    </lineage>
</organism>
<name>A0A6I8M9H9_9FUSO</name>
<dbReference type="EMBL" id="CABWIB010000001">
    <property type="protein sequence ID" value="VWL85466.1"/>
    <property type="molecule type" value="Genomic_DNA"/>
</dbReference>
<dbReference type="AlphaFoldDB" id="A0A6I8M9H9"/>
<dbReference type="Pfam" id="PF12704">
    <property type="entry name" value="MacB_PCD"/>
    <property type="match status" value="1"/>
</dbReference>
<comment type="similarity">
    <text evidence="6">Belongs to the ABC-4 integral membrane protein family.</text>
</comment>
<feature type="domain" description="ABC3 transporter permease C-terminal" evidence="8">
    <location>
        <begin position="282"/>
        <end position="395"/>
    </location>
</feature>
<evidence type="ECO:0000259" key="8">
    <source>
        <dbReference type="Pfam" id="PF02687"/>
    </source>
</evidence>
<dbReference type="GO" id="GO:0022857">
    <property type="term" value="F:transmembrane transporter activity"/>
    <property type="evidence" value="ECO:0007669"/>
    <property type="project" value="TreeGrafter"/>
</dbReference>
<evidence type="ECO:0000313" key="11">
    <source>
        <dbReference type="Proteomes" id="UP000419017"/>
    </source>
</evidence>
<keyword evidence="2" id="KW-1003">Cell membrane</keyword>
<gene>
    <name evidence="10" type="ORF">OMES3154_00751</name>
</gene>
<feature type="domain" description="MacB-like periplasmic core" evidence="9">
    <location>
        <begin position="21"/>
        <end position="240"/>
    </location>
</feature>
<protein>
    <recommendedName>
        <fullName evidence="12">Macrolide export ATP-binding/permease protein MacB</fullName>
    </recommendedName>
</protein>
<evidence type="ECO:0000256" key="7">
    <source>
        <dbReference type="SAM" id="Phobius"/>
    </source>
</evidence>
<dbReference type="InterPro" id="IPR003838">
    <property type="entry name" value="ABC3_permease_C"/>
</dbReference>
<sequence>MNILEIMKLAVENLLSFKFRSFLTMLGIIMGIASVVLLSSLGSGFQAKILDDAKDSVNSLISVRINSKYYQEKKVKSSDLFNLTDAKKLSKIDVVDKALIDIENGFYEPVSQKNFMISGANDDYFDVFNKKILKGYKFIRQNDNVIIISENTAKKLFDKENPIGKEIKLNNYNDDIVGKFKVIGVYNGNLDKTSEIFGDNIPLEALVPFEVLDRLNYNREKKYENIILKPKDNKNLKEKIDIIKKYLETRGSKKDMYEVKPISEQFNEITGILNKIGLFINLVASIAIIVGGIGVMNIMLVSVKERITEIGLRKAIGAKNKDIMIQFLIETVILTLFGGLIGIVLGYILALIVGSVVKVLPILEFKVVIISFIISSLTGIIFGIYPAKQAAKLSPMEALRKE</sequence>
<keyword evidence="3 7" id="KW-0812">Transmembrane</keyword>
<keyword evidence="5 7" id="KW-0472">Membrane</keyword>
<dbReference type="GO" id="GO:0005886">
    <property type="term" value="C:plasma membrane"/>
    <property type="evidence" value="ECO:0007669"/>
    <property type="project" value="UniProtKB-SubCell"/>
</dbReference>
<evidence type="ECO:0000256" key="6">
    <source>
        <dbReference type="ARBA" id="ARBA00038076"/>
    </source>
</evidence>
<evidence type="ECO:0000256" key="2">
    <source>
        <dbReference type="ARBA" id="ARBA00022475"/>
    </source>
</evidence>
<dbReference type="InterPro" id="IPR050250">
    <property type="entry name" value="Macrolide_Exporter_MacB"/>
</dbReference>
<evidence type="ECO:0008006" key="12">
    <source>
        <dbReference type="Google" id="ProtNLM"/>
    </source>
</evidence>